<evidence type="ECO:0000313" key="5">
    <source>
        <dbReference type="Proteomes" id="UP001593833"/>
    </source>
</evidence>
<dbReference type="InterPro" id="IPR008963">
    <property type="entry name" value="Purple_acid_Pase-like_N"/>
</dbReference>
<dbReference type="SUPFAM" id="SSF56300">
    <property type="entry name" value="Metallo-dependent phosphatases"/>
    <property type="match status" value="1"/>
</dbReference>
<evidence type="ECO:0000313" key="4">
    <source>
        <dbReference type="EMBL" id="MFC1573335.1"/>
    </source>
</evidence>
<protein>
    <submittedName>
        <fullName evidence="4">Metallophosphoesterase</fullName>
    </submittedName>
</protein>
<sequence>MRMSSAGATVLLGVVVGIALTVGMTASAFGGMKKGPYLIYGGANTQMDVLWQTETEEVDILEWGLAPDDLTGSCVSVEYEDDHQHRETIVDLLPGTLYHYRVNAGGEYHRGTFLTAPPADADEVKFLVYGDTRSDEDHLEDIEDHNEVCGSIVSAYTADPESQTFLLHVGDFVYDGDEESHWAGQYFAREIDGSPTNMLPMQANIPILGTMGNHERQGDLFRKYWPYPVVADRYWSFDYGPVHIAVVDQYVDYDEGSAQLTWLANDLASSTKEWKFILLHEPGWSAGDPGNNNNEDVKNYIQPLCVAHGVDMLIAGHNHNYALAWVSGVWHVTSGGGGGPLDDVDPDHPNVLAAGKTFQFCKVHIRAEVLVCDVIEPGGTLVHRFSNLEGPMDYVWVNLEWDGDEDGSWAKPFNTLEEGVVDVADGGKIHIQPGTSSEVLEISKGVTLWAPNGSAVIGLPR</sequence>
<evidence type="ECO:0000256" key="1">
    <source>
        <dbReference type="ARBA" id="ARBA00022729"/>
    </source>
</evidence>
<dbReference type="SUPFAM" id="SSF51126">
    <property type="entry name" value="Pectin lyase-like"/>
    <property type="match status" value="1"/>
</dbReference>
<dbReference type="Gene3D" id="3.60.21.10">
    <property type="match status" value="1"/>
</dbReference>
<dbReference type="SUPFAM" id="SSF49363">
    <property type="entry name" value="Purple acid phosphatase, N-terminal domain"/>
    <property type="match status" value="1"/>
</dbReference>
<dbReference type="InterPro" id="IPR039331">
    <property type="entry name" value="PAPs-like"/>
</dbReference>
<dbReference type="EMBL" id="JBHPKH010000128">
    <property type="protein sequence ID" value="MFC1573335.1"/>
    <property type="molecule type" value="Genomic_DNA"/>
</dbReference>
<keyword evidence="5" id="KW-1185">Reference proteome</keyword>
<dbReference type="Pfam" id="PF00149">
    <property type="entry name" value="Metallophos"/>
    <property type="match status" value="1"/>
</dbReference>
<dbReference type="Proteomes" id="UP001593833">
    <property type="component" value="Unassembled WGS sequence"/>
</dbReference>
<feature type="domain" description="Purple acid phosphatase N-terminal" evidence="3">
    <location>
        <begin position="37"/>
        <end position="106"/>
    </location>
</feature>
<evidence type="ECO:0000259" key="3">
    <source>
        <dbReference type="Pfam" id="PF16656"/>
    </source>
</evidence>
<name>A0ABV6YLX8_UNCEI</name>
<gene>
    <name evidence="4" type="ORF">ACFL6M_07030</name>
</gene>
<dbReference type="InterPro" id="IPR015914">
    <property type="entry name" value="PAPs_N"/>
</dbReference>
<dbReference type="InterPro" id="IPR004843">
    <property type="entry name" value="Calcineurin-like_PHP"/>
</dbReference>
<comment type="caution">
    <text evidence="4">The sequence shown here is derived from an EMBL/GenBank/DDBJ whole genome shotgun (WGS) entry which is preliminary data.</text>
</comment>
<reference evidence="4 5" key="1">
    <citation type="submission" date="2024-09" db="EMBL/GenBank/DDBJ databases">
        <authorList>
            <person name="D'Angelo T."/>
        </authorList>
    </citation>
    <scope>NUCLEOTIDE SEQUENCE [LARGE SCALE GENOMIC DNA]</scope>
    <source>
        <strain evidence="4">SAG AM-320-E07</strain>
    </source>
</reference>
<evidence type="ECO:0000259" key="2">
    <source>
        <dbReference type="Pfam" id="PF00149"/>
    </source>
</evidence>
<organism evidence="4 5">
    <name type="scientific">Eiseniibacteriota bacterium</name>
    <dbReference type="NCBI Taxonomy" id="2212470"/>
    <lineage>
        <taxon>Bacteria</taxon>
        <taxon>Candidatus Eiseniibacteriota</taxon>
    </lineage>
</organism>
<dbReference type="PANTHER" id="PTHR22953">
    <property type="entry name" value="ACID PHOSPHATASE RELATED"/>
    <property type="match status" value="1"/>
</dbReference>
<feature type="domain" description="Calcineurin-like phosphoesterase" evidence="2">
    <location>
        <begin position="125"/>
        <end position="321"/>
    </location>
</feature>
<dbReference type="Pfam" id="PF16656">
    <property type="entry name" value="Pur_ac_phosph_N"/>
    <property type="match status" value="1"/>
</dbReference>
<dbReference type="Gene3D" id="2.60.40.380">
    <property type="entry name" value="Purple acid phosphatase-like, N-terminal"/>
    <property type="match status" value="1"/>
</dbReference>
<dbReference type="InterPro" id="IPR011050">
    <property type="entry name" value="Pectin_lyase_fold/virulence"/>
</dbReference>
<dbReference type="PANTHER" id="PTHR22953:SF153">
    <property type="entry name" value="PURPLE ACID PHOSPHATASE"/>
    <property type="match status" value="1"/>
</dbReference>
<proteinExistence type="predicted"/>
<accession>A0ABV6YLX8</accession>
<keyword evidence="1" id="KW-0732">Signal</keyword>
<dbReference type="InterPro" id="IPR029052">
    <property type="entry name" value="Metallo-depent_PP-like"/>
</dbReference>